<keyword evidence="3" id="KW-0255">Endonuclease</keyword>
<evidence type="ECO:0000313" key="4">
    <source>
        <dbReference type="Proteomes" id="UP000622860"/>
    </source>
</evidence>
<feature type="domain" description="Type I restriction enzyme R protein N-terminal" evidence="2">
    <location>
        <begin position="25"/>
        <end position="125"/>
    </location>
</feature>
<dbReference type="RefSeq" id="WP_188456915.1">
    <property type="nucleotide sequence ID" value="NZ_BMFR01000029.1"/>
</dbReference>
<evidence type="ECO:0000259" key="2">
    <source>
        <dbReference type="Pfam" id="PF13588"/>
    </source>
</evidence>
<keyword evidence="1" id="KW-0175">Coiled coil</keyword>
<keyword evidence="4" id="KW-1185">Reference proteome</keyword>
<organism evidence="3 4">
    <name type="scientific">Virgibacillus oceani</name>
    <dbReference type="NCBI Taxonomy" id="1479511"/>
    <lineage>
        <taxon>Bacteria</taxon>
        <taxon>Bacillati</taxon>
        <taxon>Bacillota</taxon>
        <taxon>Bacilli</taxon>
        <taxon>Bacillales</taxon>
        <taxon>Bacillaceae</taxon>
        <taxon>Virgibacillus</taxon>
    </lineage>
</organism>
<feature type="coiled-coil region" evidence="1">
    <location>
        <begin position="1"/>
        <end position="28"/>
    </location>
</feature>
<dbReference type="EMBL" id="BMFR01000029">
    <property type="protein sequence ID" value="GGG88118.1"/>
    <property type="molecule type" value="Genomic_DNA"/>
</dbReference>
<dbReference type="InterPro" id="IPR017035">
    <property type="entry name" value="UCP035009_HsdR_All3000-type"/>
</dbReference>
<dbReference type="Gene3D" id="3.90.1570.30">
    <property type="match status" value="1"/>
</dbReference>
<protein>
    <submittedName>
        <fullName evidence="3">Endonuclease</fullName>
    </submittedName>
</protein>
<keyword evidence="3" id="KW-0378">Hydrolase</keyword>
<dbReference type="AlphaFoldDB" id="A0A917HT19"/>
<reference evidence="3" key="1">
    <citation type="journal article" date="2014" name="Int. J. Syst. Evol. Microbiol.">
        <title>Complete genome sequence of Corynebacterium casei LMG S-19264T (=DSM 44701T), isolated from a smear-ripened cheese.</title>
        <authorList>
            <consortium name="US DOE Joint Genome Institute (JGI-PGF)"/>
            <person name="Walter F."/>
            <person name="Albersmeier A."/>
            <person name="Kalinowski J."/>
            <person name="Ruckert C."/>
        </authorList>
    </citation>
    <scope>NUCLEOTIDE SEQUENCE</scope>
    <source>
        <strain evidence="3">CGMCC 1.12754</strain>
    </source>
</reference>
<dbReference type="InterPro" id="IPR029464">
    <property type="entry name" value="HSDR_N"/>
</dbReference>
<keyword evidence="3" id="KW-0540">Nuclease</keyword>
<reference evidence="3" key="2">
    <citation type="submission" date="2020-09" db="EMBL/GenBank/DDBJ databases">
        <authorList>
            <person name="Sun Q."/>
            <person name="Zhou Y."/>
        </authorList>
    </citation>
    <scope>NUCLEOTIDE SEQUENCE</scope>
    <source>
        <strain evidence="3">CGMCC 1.12754</strain>
    </source>
</reference>
<dbReference type="GO" id="GO:0004519">
    <property type="term" value="F:endonuclease activity"/>
    <property type="evidence" value="ECO:0007669"/>
    <property type="project" value="UniProtKB-KW"/>
</dbReference>
<sequence length="368" mass="42939">MEEFKQQIKNLGSRIERIRENIQTEEATKTSLIMPLIQALGYDIFNPEELVPEYVADVGIKKGEKIDYAILQEEEPVILIEAKSVNEELKKHDSQLFRYFGTTKAKFAILTNGIEYKFFTDLEEENKMDQKPFFVINMLDLKDADILELIKFRKNDFDVVNVLTTASELKYTGEIKKYLTGQWEEPSEDFIRVVLNDIYQGVKTKKVIDNFRELVKKSLNQFVNEKVNDKLQKALNSSSDSSRSPNINAAIEIEKENVELSDETRSPQDEIHTTEEEIEGYVLVKLILKEEIEPSRVFYRDNKSYFNVLLDDNIRKWICRLGFNSSKKYIQLNDVNRTNIKIDTVNDLLNYKEAILEVARQFDEATIK</sequence>
<dbReference type="PIRSF" id="PIRSF035009">
    <property type="entry name" value="UCP035009_HSDR_N"/>
    <property type="match status" value="1"/>
</dbReference>
<accession>A0A917HT19</accession>
<name>A0A917HT19_9BACI</name>
<comment type="caution">
    <text evidence="3">The sequence shown here is derived from an EMBL/GenBank/DDBJ whole genome shotgun (WGS) entry which is preliminary data.</text>
</comment>
<proteinExistence type="predicted"/>
<evidence type="ECO:0000256" key="1">
    <source>
        <dbReference type="SAM" id="Coils"/>
    </source>
</evidence>
<dbReference type="Pfam" id="PF13588">
    <property type="entry name" value="HSDR_N_2"/>
    <property type="match status" value="1"/>
</dbReference>
<dbReference type="Proteomes" id="UP000622860">
    <property type="component" value="Unassembled WGS sequence"/>
</dbReference>
<evidence type="ECO:0000313" key="3">
    <source>
        <dbReference type="EMBL" id="GGG88118.1"/>
    </source>
</evidence>
<gene>
    <name evidence="3" type="ORF">GCM10011398_37610</name>
</gene>